<gene>
    <name evidence="1" type="ORF">GCM10017781_26830</name>
</gene>
<dbReference type="SUPFAM" id="SSF52540">
    <property type="entry name" value="P-loop containing nucleoside triphosphate hydrolases"/>
    <property type="match status" value="1"/>
</dbReference>
<proteinExistence type="predicted"/>
<evidence type="ECO:0000313" key="2">
    <source>
        <dbReference type="Proteomes" id="UP000619376"/>
    </source>
</evidence>
<keyword evidence="2" id="KW-1185">Reference proteome</keyword>
<dbReference type="Pfam" id="PF07931">
    <property type="entry name" value="CPT"/>
    <property type="match status" value="1"/>
</dbReference>
<dbReference type="Proteomes" id="UP000619376">
    <property type="component" value="Unassembled WGS sequence"/>
</dbReference>
<dbReference type="InterPro" id="IPR027417">
    <property type="entry name" value="P-loop_NTPase"/>
</dbReference>
<reference evidence="2" key="1">
    <citation type="journal article" date="2019" name="Int. J. Syst. Evol. Microbiol.">
        <title>The Global Catalogue of Microorganisms (GCM) 10K type strain sequencing project: providing services to taxonomists for standard genome sequencing and annotation.</title>
        <authorList>
            <consortium name="The Broad Institute Genomics Platform"/>
            <consortium name="The Broad Institute Genome Sequencing Center for Infectious Disease"/>
            <person name="Wu L."/>
            <person name="Ma J."/>
        </authorList>
    </citation>
    <scope>NUCLEOTIDE SEQUENCE [LARGE SCALE GENOMIC DNA]</scope>
    <source>
        <strain evidence="2">CGMCC 1.18437</strain>
    </source>
</reference>
<dbReference type="EMBL" id="BNAJ01000006">
    <property type="protein sequence ID" value="GHF49059.1"/>
    <property type="molecule type" value="Genomic_DNA"/>
</dbReference>
<dbReference type="Gene3D" id="3.40.50.300">
    <property type="entry name" value="P-loop containing nucleotide triphosphate hydrolases"/>
    <property type="match status" value="1"/>
</dbReference>
<sequence>MHGVRGRQGAHLPADDRDGTARCAIWPVRAGRGVGQTVRVTSDAPGGALILINGASSAGKSTLAHALRDALPVPFLHFSLDFFLFGPHVLPRTPDGRLREWDAIRPQVFGGFHRCLPALLAAGNNLVVDYIAETPQMWQEFRTLLAGFDVFLVSLHCPVEELERRERARGDRGVGDARRDALTVHTFTGYDLDLSCSDPLEANVQRVVHAWEHRGEGAARAFPDSPPAVAAR</sequence>
<organism evidence="1 2">
    <name type="scientific">Deinococcus metalli</name>
    <dbReference type="NCBI Taxonomy" id="1141878"/>
    <lineage>
        <taxon>Bacteria</taxon>
        <taxon>Thermotogati</taxon>
        <taxon>Deinococcota</taxon>
        <taxon>Deinococci</taxon>
        <taxon>Deinococcales</taxon>
        <taxon>Deinococcaceae</taxon>
        <taxon>Deinococcus</taxon>
    </lineage>
</organism>
<comment type="caution">
    <text evidence="1">The sequence shown here is derived from an EMBL/GenBank/DDBJ whole genome shotgun (WGS) entry which is preliminary data.</text>
</comment>
<evidence type="ECO:0000313" key="1">
    <source>
        <dbReference type="EMBL" id="GHF49059.1"/>
    </source>
</evidence>
<name>A0ABQ3JRR5_9DEIO</name>
<evidence type="ECO:0008006" key="3">
    <source>
        <dbReference type="Google" id="ProtNLM"/>
    </source>
</evidence>
<protein>
    <recommendedName>
        <fullName evidence="3">Chloramphenicol phosphotransferase</fullName>
    </recommendedName>
</protein>
<accession>A0ABQ3JRR5</accession>